<dbReference type="InterPro" id="IPR003785">
    <property type="entry name" value="Creatininase/forma_Hydrolase"/>
</dbReference>
<comment type="caution">
    <text evidence="6">The sequence shown here is derived from an EMBL/GenBank/DDBJ whole genome shotgun (WGS) entry which is preliminary data.</text>
</comment>
<dbReference type="Gene3D" id="3.40.50.10310">
    <property type="entry name" value="Creatininase"/>
    <property type="match status" value="1"/>
</dbReference>
<reference evidence="6" key="1">
    <citation type="submission" date="2023-07" db="EMBL/GenBank/DDBJ databases">
        <title>Sequencing the genomes of 1000 actinobacteria strains.</title>
        <authorList>
            <person name="Klenk H.-P."/>
        </authorList>
    </citation>
    <scope>NUCLEOTIDE SEQUENCE</scope>
    <source>
        <strain evidence="6">DSM 45977</strain>
    </source>
</reference>
<dbReference type="RefSeq" id="WP_310276972.1">
    <property type="nucleotide sequence ID" value="NZ_JAVDXW010000001.1"/>
</dbReference>
<dbReference type="SUPFAM" id="SSF102215">
    <property type="entry name" value="Creatininase"/>
    <property type="match status" value="1"/>
</dbReference>
<proteinExistence type="inferred from homology"/>
<keyword evidence="3 6" id="KW-0378">Hydrolase</keyword>
<dbReference type="GO" id="GO:0047789">
    <property type="term" value="F:creatininase activity"/>
    <property type="evidence" value="ECO:0007669"/>
    <property type="project" value="UniProtKB-EC"/>
</dbReference>
<dbReference type="GO" id="GO:0009231">
    <property type="term" value="P:riboflavin biosynthetic process"/>
    <property type="evidence" value="ECO:0007669"/>
    <property type="project" value="TreeGrafter"/>
</dbReference>
<dbReference type="GO" id="GO:0046872">
    <property type="term" value="F:metal ion binding"/>
    <property type="evidence" value="ECO:0007669"/>
    <property type="project" value="UniProtKB-KW"/>
</dbReference>
<keyword evidence="7" id="KW-1185">Reference proteome</keyword>
<dbReference type="AlphaFoldDB" id="A0AAE4CP16"/>
<accession>A0AAE4CP16</accession>
<keyword evidence="2" id="KW-0479">Metal-binding</keyword>
<dbReference type="Proteomes" id="UP001180845">
    <property type="component" value="Unassembled WGS sequence"/>
</dbReference>
<dbReference type="EMBL" id="JAVDXW010000001">
    <property type="protein sequence ID" value="MDR7303986.1"/>
    <property type="molecule type" value="Genomic_DNA"/>
</dbReference>
<dbReference type="InterPro" id="IPR023871">
    <property type="entry name" value="MftE"/>
</dbReference>
<protein>
    <submittedName>
        <fullName evidence="6">Creatinine amidohydrolase</fullName>
        <ecNumber evidence="6">3.5.2.10</ecNumber>
    </submittedName>
</protein>
<organism evidence="6 7">
    <name type="scientific">Haloactinomyces albus</name>
    <dbReference type="NCBI Taxonomy" id="1352928"/>
    <lineage>
        <taxon>Bacteria</taxon>
        <taxon>Bacillati</taxon>
        <taxon>Actinomycetota</taxon>
        <taxon>Actinomycetes</taxon>
        <taxon>Actinopolysporales</taxon>
        <taxon>Actinopolysporaceae</taxon>
        <taxon>Haloactinomyces</taxon>
    </lineage>
</organism>
<evidence type="ECO:0000256" key="3">
    <source>
        <dbReference type="ARBA" id="ARBA00022801"/>
    </source>
</evidence>
<comment type="cofactor">
    <cofactor evidence="1">
        <name>Zn(2+)</name>
        <dbReference type="ChEBI" id="CHEBI:29105"/>
    </cofactor>
</comment>
<dbReference type="PANTHER" id="PTHR35005:SF1">
    <property type="entry name" value="2-AMINO-5-FORMYLAMINO-6-RIBOSYLAMINOPYRIMIDIN-4(3H)-ONE 5'-MONOPHOSPHATE DEFORMYLASE"/>
    <property type="match status" value="1"/>
</dbReference>
<comment type="similarity">
    <text evidence="5">Belongs to the creatininase superfamily.</text>
</comment>
<dbReference type="GO" id="GO:0016811">
    <property type="term" value="F:hydrolase activity, acting on carbon-nitrogen (but not peptide) bonds, in linear amides"/>
    <property type="evidence" value="ECO:0007669"/>
    <property type="project" value="TreeGrafter"/>
</dbReference>
<evidence type="ECO:0000256" key="2">
    <source>
        <dbReference type="ARBA" id="ARBA00022723"/>
    </source>
</evidence>
<evidence type="ECO:0000313" key="6">
    <source>
        <dbReference type="EMBL" id="MDR7303986.1"/>
    </source>
</evidence>
<dbReference type="Pfam" id="PF02633">
    <property type="entry name" value="Creatininase"/>
    <property type="match status" value="1"/>
</dbReference>
<dbReference type="NCBIfam" id="TIGR03964">
    <property type="entry name" value="mycofact_creat"/>
    <property type="match status" value="1"/>
</dbReference>
<evidence type="ECO:0000256" key="1">
    <source>
        <dbReference type="ARBA" id="ARBA00001947"/>
    </source>
</evidence>
<keyword evidence="4" id="KW-0862">Zinc</keyword>
<gene>
    <name evidence="6" type="ORF">JOF55_004167</name>
</gene>
<sequence>MNHRLDALRWPQVDQRVALLAIPLGATEQHGLHLPLGTDTAIATALCDRLADEVGDVLVAPAVPYGSSGEHAEFPGTLSLGQEALELLLVELVRSADHFAGVVLVNGHGGNRGPLIRAVRLLRSEGRHILAWSPSGPSNDSHAGGTETSAMLQLRPGDVDVKQAERGNTAPLPDLIEPLRTGGVRSVSANGVLGDPTHASAAEGRRILNDWAASLIDAVLTWETTLSRRSTPS</sequence>
<dbReference type="InterPro" id="IPR024087">
    <property type="entry name" value="Creatininase-like_sf"/>
</dbReference>
<evidence type="ECO:0000313" key="7">
    <source>
        <dbReference type="Proteomes" id="UP001180845"/>
    </source>
</evidence>
<evidence type="ECO:0000256" key="4">
    <source>
        <dbReference type="ARBA" id="ARBA00022833"/>
    </source>
</evidence>
<evidence type="ECO:0000256" key="5">
    <source>
        <dbReference type="ARBA" id="ARBA00024029"/>
    </source>
</evidence>
<name>A0AAE4CP16_9ACTN</name>
<dbReference type="EC" id="3.5.2.10" evidence="6"/>
<dbReference type="PANTHER" id="PTHR35005">
    <property type="entry name" value="3-DEHYDRO-SCYLLO-INOSOSE HYDROLASE"/>
    <property type="match status" value="1"/>
</dbReference>